<evidence type="ECO:0000313" key="4">
    <source>
        <dbReference type="Proteomes" id="UP000193498"/>
    </source>
</evidence>
<feature type="compositionally biased region" description="Polar residues" evidence="1">
    <location>
        <begin position="149"/>
        <end position="168"/>
    </location>
</feature>
<dbReference type="Proteomes" id="UP000193498">
    <property type="component" value="Unassembled WGS sequence"/>
</dbReference>
<dbReference type="AlphaFoldDB" id="A0A1Y1VZE8"/>
<reference evidence="2 4" key="1">
    <citation type="submission" date="2016-07" db="EMBL/GenBank/DDBJ databases">
        <title>Pervasive Adenine N6-methylation of Active Genes in Fungi.</title>
        <authorList>
            <consortium name="DOE Joint Genome Institute"/>
            <person name="Mondo S.J."/>
            <person name="Dannebaum R.O."/>
            <person name="Kuo R.C."/>
            <person name="Labutti K."/>
            <person name="Haridas S."/>
            <person name="Kuo A."/>
            <person name="Salamov A."/>
            <person name="Ahrendt S.R."/>
            <person name="Lipzen A."/>
            <person name="Sullivan W."/>
            <person name="Andreopoulos W.B."/>
            <person name="Clum A."/>
            <person name="Lindquist E."/>
            <person name="Daum C."/>
            <person name="Ramamoorthy G.K."/>
            <person name="Gryganskyi A."/>
            <person name="Culley D."/>
            <person name="Magnuson J.K."/>
            <person name="James T.Y."/>
            <person name="O'Malley M.A."/>
            <person name="Stajich J.E."/>
            <person name="Spatafora J.W."/>
            <person name="Visel A."/>
            <person name="Grigoriev I.V."/>
        </authorList>
    </citation>
    <scope>NUCLEOTIDE SEQUENCE [LARGE SCALE GENOMIC DNA]</scope>
    <source>
        <strain evidence="2 4">CBS 931.73</strain>
    </source>
</reference>
<evidence type="ECO:0000313" key="2">
    <source>
        <dbReference type="EMBL" id="ORX66395.1"/>
    </source>
</evidence>
<proteinExistence type="predicted"/>
<gene>
    <name evidence="3" type="ORF">K493DRAFT_320053</name>
    <name evidence="2" type="ORF">K493DRAFT_321859</name>
</gene>
<evidence type="ECO:0000313" key="3">
    <source>
        <dbReference type="EMBL" id="ORX84862.1"/>
    </source>
</evidence>
<protein>
    <submittedName>
        <fullName evidence="2">Uncharacterized protein</fullName>
    </submittedName>
</protein>
<feature type="compositionally biased region" description="Polar residues" evidence="1">
    <location>
        <begin position="207"/>
        <end position="219"/>
    </location>
</feature>
<comment type="caution">
    <text evidence="2">The sequence shown here is derived from an EMBL/GenBank/DDBJ whole genome shotgun (WGS) entry which is preliminary data.</text>
</comment>
<dbReference type="EMBL" id="MCFE01001121">
    <property type="protein sequence ID" value="ORX66395.1"/>
    <property type="molecule type" value="Genomic_DNA"/>
</dbReference>
<name>A0A1Y1VZE8_9FUNG</name>
<dbReference type="InParanoid" id="A0A1Y1VZE8"/>
<feature type="region of interest" description="Disordered" evidence="1">
    <location>
        <begin position="207"/>
        <end position="281"/>
    </location>
</feature>
<sequence>MEVHVLSPTLPTLFPFESNPHSNLPFSKANRVRTSVGVMERLSEELMEDLFDGATRTHTPETVPSQFPRSLEQKLLDEVLELSTLHPKSRTFRQPSCMPEKTDSIVTILHEIHPESPLDATPMDRSPVVTSATLVSDPEPVPAMMHFSPATNAGQQPSHHTETPQSKISIDCPPSHQDQPATHIIIDKASIPGIHLAPSAFINNSYLSEPNEKPSQLKSKQPMYPTVHATPSHPTQQTRRRHSHEARKPTPSGTKDILGGRAKSNSFHENLPVSKPASTPIVSPNPFVAFGEMLGGGVKYGFGKLLHKKQWQEEGRSQYQQARSVRLG</sequence>
<keyword evidence="4" id="KW-1185">Reference proteome</keyword>
<organism evidence="2 4">
    <name type="scientific">Basidiobolus meristosporus CBS 931.73</name>
    <dbReference type="NCBI Taxonomy" id="1314790"/>
    <lineage>
        <taxon>Eukaryota</taxon>
        <taxon>Fungi</taxon>
        <taxon>Fungi incertae sedis</taxon>
        <taxon>Zoopagomycota</taxon>
        <taxon>Entomophthoromycotina</taxon>
        <taxon>Basidiobolomycetes</taxon>
        <taxon>Basidiobolales</taxon>
        <taxon>Basidiobolaceae</taxon>
        <taxon>Basidiobolus</taxon>
    </lineage>
</organism>
<accession>A0A1Y1VZE8</accession>
<feature type="region of interest" description="Disordered" evidence="1">
    <location>
        <begin position="147"/>
        <end position="179"/>
    </location>
</feature>
<evidence type="ECO:0000256" key="1">
    <source>
        <dbReference type="SAM" id="MobiDB-lite"/>
    </source>
</evidence>
<dbReference type="EMBL" id="MCFE01000601">
    <property type="protein sequence ID" value="ORX84862.1"/>
    <property type="molecule type" value="Genomic_DNA"/>
</dbReference>